<sequence length="8" mass="995">MLRGFCLR</sequence>
<accession>A0A0E9X943</accession>
<organism evidence="1">
    <name type="scientific">Anguilla anguilla</name>
    <name type="common">European freshwater eel</name>
    <name type="synonym">Muraena anguilla</name>
    <dbReference type="NCBI Taxonomy" id="7936"/>
    <lineage>
        <taxon>Eukaryota</taxon>
        <taxon>Metazoa</taxon>
        <taxon>Chordata</taxon>
        <taxon>Craniata</taxon>
        <taxon>Vertebrata</taxon>
        <taxon>Euteleostomi</taxon>
        <taxon>Actinopterygii</taxon>
        <taxon>Neopterygii</taxon>
        <taxon>Teleostei</taxon>
        <taxon>Anguilliformes</taxon>
        <taxon>Anguillidae</taxon>
        <taxon>Anguilla</taxon>
    </lineage>
</organism>
<name>A0A0E9X943_ANGAN</name>
<protein>
    <submittedName>
        <fullName evidence="1">Uncharacterized protein</fullName>
    </submittedName>
</protein>
<reference evidence="1" key="1">
    <citation type="submission" date="2014-11" db="EMBL/GenBank/DDBJ databases">
        <authorList>
            <person name="Amaro Gonzalez C."/>
        </authorList>
    </citation>
    <scope>NUCLEOTIDE SEQUENCE</scope>
</reference>
<evidence type="ECO:0000313" key="1">
    <source>
        <dbReference type="EMBL" id="JAH99242.1"/>
    </source>
</evidence>
<proteinExistence type="predicted"/>
<reference evidence="1" key="2">
    <citation type="journal article" date="2015" name="Fish Shellfish Immunol.">
        <title>Early steps in the European eel (Anguilla anguilla)-Vibrio vulnificus interaction in the gills: Role of the RtxA13 toxin.</title>
        <authorList>
            <person name="Callol A."/>
            <person name="Pajuelo D."/>
            <person name="Ebbesson L."/>
            <person name="Teles M."/>
            <person name="MacKenzie S."/>
            <person name="Amaro C."/>
        </authorList>
    </citation>
    <scope>NUCLEOTIDE SEQUENCE</scope>
</reference>
<dbReference type="EMBL" id="GBXM01009335">
    <property type="protein sequence ID" value="JAH99242.1"/>
    <property type="molecule type" value="Transcribed_RNA"/>
</dbReference>